<organism evidence="1 2">
    <name type="scientific">Dyadobacter chenwenxiniae</name>
    <dbReference type="NCBI Taxonomy" id="2906456"/>
    <lineage>
        <taxon>Bacteria</taxon>
        <taxon>Pseudomonadati</taxon>
        <taxon>Bacteroidota</taxon>
        <taxon>Cytophagia</taxon>
        <taxon>Cytophagales</taxon>
        <taxon>Spirosomataceae</taxon>
        <taxon>Dyadobacter</taxon>
    </lineage>
</organism>
<dbReference type="EMBL" id="JAJTTC010000001">
    <property type="protein sequence ID" value="MCF0059915.1"/>
    <property type="molecule type" value="Genomic_DNA"/>
</dbReference>
<accession>A0A9X1PGQ4</accession>
<reference evidence="1" key="1">
    <citation type="submission" date="2021-12" db="EMBL/GenBank/DDBJ databases">
        <title>Novel species in genus Dyadobacter.</title>
        <authorList>
            <person name="Ma C."/>
        </authorList>
    </citation>
    <scope>NUCLEOTIDE SEQUENCE</scope>
    <source>
        <strain evidence="1">LJ419</strain>
    </source>
</reference>
<evidence type="ECO:0000313" key="2">
    <source>
        <dbReference type="Proteomes" id="UP001139000"/>
    </source>
</evidence>
<protein>
    <submittedName>
        <fullName evidence="1">Uncharacterized protein</fullName>
    </submittedName>
</protein>
<comment type="caution">
    <text evidence="1">The sequence shown here is derived from an EMBL/GenBank/DDBJ whole genome shotgun (WGS) entry which is preliminary data.</text>
</comment>
<evidence type="ECO:0000313" key="1">
    <source>
        <dbReference type="EMBL" id="MCF0059915.1"/>
    </source>
</evidence>
<dbReference type="Proteomes" id="UP001139000">
    <property type="component" value="Unassembled WGS sequence"/>
</dbReference>
<dbReference type="AlphaFoldDB" id="A0A9X1PGQ4"/>
<name>A0A9X1PGQ4_9BACT</name>
<dbReference type="RefSeq" id="WP_234652187.1">
    <property type="nucleotide sequence ID" value="NZ_CP094997.1"/>
</dbReference>
<proteinExistence type="predicted"/>
<sequence length="86" mass="9947">MKTFHDCRDEIARGRSFKDWGAMQEKYPVDAMFWDDMNYEAAELYAKDVAQDALNRAAEKLINMPLTDLWVIADKDAIKTTSILTK</sequence>
<keyword evidence="2" id="KW-1185">Reference proteome</keyword>
<gene>
    <name evidence="1" type="ORF">LXM26_00310</name>
</gene>